<sequence>MARYYRTLCRDALAGKEPRGNLPYHFEVPHDEAIRRIRYLNECIKIDHEELVKLWQRDNELSALVRWGLNMSDDIIKRAMINLTATFADKKAENILKDFIIDRRQSDVIKQEAFGLLKHMDVKEPYFAYIDGAFVEVKVNFFKDAGKATFKSYKEVVSQLVNTMQADRADEFVLKAMQIWEEYIRHFDNKALPKISPANIKAFAAALEYMARKASGSSVIKSRLVRAYGTTLTRLNTALRKLQAVTEQ</sequence>
<dbReference type="AlphaFoldDB" id="A0A645BI15"/>
<accession>A0A645BI15</accession>
<proteinExistence type="predicted"/>
<protein>
    <submittedName>
        <fullName evidence="1">Uncharacterized protein</fullName>
    </submittedName>
</protein>
<gene>
    <name evidence="1" type="ORF">SDC9_111707</name>
</gene>
<comment type="caution">
    <text evidence="1">The sequence shown here is derived from an EMBL/GenBank/DDBJ whole genome shotgun (WGS) entry which is preliminary data.</text>
</comment>
<name>A0A645BI15_9ZZZZ</name>
<evidence type="ECO:0000313" key="1">
    <source>
        <dbReference type="EMBL" id="MPM64816.1"/>
    </source>
</evidence>
<dbReference type="EMBL" id="VSSQ01020167">
    <property type="protein sequence ID" value="MPM64816.1"/>
    <property type="molecule type" value="Genomic_DNA"/>
</dbReference>
<organism evidence="1">
    <name type="scientific">bioreactor metagenome</name>
    <dbReference type="NCBI Taxonomy" id="1076179"/>
    <lineage>
        <taxon>unclassified sequences</taxon>
        <taxon>metagenomes</taxon>
        <taxon>ecological metagenomes</taxon>
    </lineage>
</organism>
<reference evidence="1" key="1">
    <citation type="submission" date="2019-08" db="EMBL/GenBank/DDBJ databases">
        <authorList>
            <person name="Kucharzyk K."/>
            <person name="Murdoch R.W."/>
            <person name="Higgins S."/>
            <person name="Loffler F."/>
        </authorList>
    </citation>
    <scope>NUCLEOTIDE SEQUENCE</scope>
</reference>